<dbReference type="PANTHER" id="PTHR17453">
    <property type="entry name" value="SIGNAL RECOGNITION PARTICLE 19 KD PROTEIN"/>
    <property type="match status" value="1"/>
</dbReference>
<dbReference type="InterPro" id="IPR002778">
    <property type="entry name" value="Signal_recog_particle_SRP19"/>
</dbReference>
<dbReference type="FunFam" id="3.30.56.30:FF:000003">
    <property type="entry name" value="Signal recognition particle SEC65 subunit"/>
    <property type="match status" value="1"/>
</dbReference>
<dbReference type="SUPFAM" id="SSF69695">
    <property type="entry name" value="SRP19"/>
    <property type="match status" value="1"/>
</dbReference>
<reference evidence="7" key="1">
    <citation type="submission" date="2015-10" db="EMBL/GenBank/DDBJ databases">
        <authorList>
            <person name="Devillers H."/>
        </authorList>
    </citation>
    <scope>NUCLEOTIDE SEQUENCE [LARGE SCALE GENOMIC DNA]</scope>
</reference>
<name>A0A0P1KYM0_9SACH</name>
<dbReference type="OrthoDB" id="2190947at2759"/>
<keyword evidence="4" id="KW-0687">Ribonucleoprotein</keyword>
<dbReference type="GO" id="GO:0008312">
    <property type="term" value="F:7S RNA binding"/>
    <property type="evidence" value="ECO:0007669"/>
    <property type="project" value="InterPro"/>
</dbReference>
<dbReference type="Gene3D" id="3.30.56.30">
    <property type="entry name" value="Signal recognition particle, SRP19-like subunit"/>
    <property type="match status" value="1"/>
</dbReference>
<dbReference type="Pfam" id="PF01922">
    <property type="entry name" value="SRP19"/>
    <property type="match status" value="1"/>
</dbReference>
<dbReference type="EMBL" id="LN890565">
    <property type="protein sequence ID" value="CUS21437.1"/>
    <property type="molecule type" value="Genomic_DNA"/>
</dbReference>
<gene>
    <name evidence="6" type="ORF">LAQU0_S03e02586g</name>
</gene>
<keyword evidence="3" id="KW-0733">Signal recognition particle</keyword>
<keyword evidence="7" id="KW-1185">Reference proteome</keyword>
<dbReference type="PANTHER" id="PTHR17453:SF0">
    <property type="entry name" value="SIGNAL RECOGNITION PARTICLE 19 KDA PROTEIN"/>
    <property type="match status" value="1"/>
</dbReference>
<sequence>MPKLEEIDDYDDIDNLEMDLAEIDPNLKTPVAPKIVTEIKRSQDDEPPLFPTSGIRNTGATSVQPPVVQFTEEQKQQLKKFQILYPCYFDKNRSHKQGRRVPAEYAVENPLVQTLADAVSKLKVPCVLEADKCHPQDFGNPGRVRLFLKDEGQSTTPSLFQNKRMLMKLVGKSMQEHPTTLEKLKEIPLGPDAEGYEPRLVPKVKGFVMNEIVPIHSPFSMGHPMVKSIYDAPAPVVAPEKPVKAPKNKYKVVRR</sequence>
<dbReference type="GO" id="GO:0005786">
    <property type="term" value="C:signal recognition particle, endoplasmic reticulum targeting"/>
    <property type="evidence" value="ECO:0007669"/>
    <property type="project" value="UniProtKB-KW"/>
</dbReference>
<evidence type="ECO:0000256" key="1">
    <source>
        <dbReference type="ARBA" id="ARBA00004496"/>
    </source>
</evidence>
<keyword evidence="2" id="KW-0963">Cytoplasm</keyword>
<evidence type="ECO:0000313" key="6">
    <source>
        <dbReference type="EMBL" id="CUS21437.1"/>
    </source>
</evidence>
<evidence type="ECO:0000313" key="7">
    <source>
        <dbReference type="Proteomes" id="UP000236544"/>
    </source>
</evidence>
<dbReference type="AlphaFoldDB" id="A0A0P1KYM0"/>
<evidence type="ECO:0000256" key="3">
    <source>
        <dbReference type="ARBA" id="ARBA00023135"/>
    </source>
</evidence>
<accession>A0A0P1KYM0</accession>
<feature type="region of interest" description="Disordered" evidence="5">
    <location>
        <begin position="39"/>
        <end position="58"/>
    </location>
</feature>
<protein>
    <submittedName>
        <fullName evidence="6">LAQU0S03e02586g1_1</fullName>
    </submittedName>
</protein>
<dbReference type="GO" id="GO:0006617">
    <property type="term" value="P:SRP-dependent cotranslational protein targeting to membrane, signal sequence recognition"/>
    <property type="evidence" value="ECO:0007669"/>
    <property type="project" value="TreeGrafter"/>
</dbReference>
<evidence type="ECO:0000256" key="4">
    <source>
        <dbReference type="ARBA" id="ARBA00023274"/>
    </source>
</evidence>
<evidence type="ECO:0000256" key="2">
    <source>
        <dbReference type="ARBA" id="ARBA00022490"/>
    </source>
</evidence>
<organism evidence="6 7">
    <name type="scientific">Lachancea quebecensis</name>
    <dbReference type="NCBI Taxonomy" id="1654605"/>
    <lineage>
        <taxon>Eukaryota</taxon>
        <taxon>Fungi</taxon>
        <taxon>Dikarya</taxon>
        <taxon>Ascomycota</taxon>
        <taxon>Saccharomycotina</taxon>
        <taxon>Saccharomycetes</taxon>
        <taxon>Saccharomycetales</taxon>
        <taxon>Saccharomycetaceae</taxon>
        <taxon>Lachancea</taxon>
    </lineage>
</organism>
<dbReference type="Proteomes" id="UP000236544">
    <property type="component" value="Unassembled WGS sequence"/>
</dbReference>
<comment type="subcellular location">
    <subcellularLocation>
        <location evidence="1">Cytoplasm</location>
    </subcellularLocation>
</comment>
<evidence type="ECO:0000256" key="5">
    <source>
        <dbReference type="SAM" id="MobiDB-lite"/>
    </source>
</evidence>
<dbReference type="InterPro" id="IPR036521">
    <property type="entry name" value="SRP19-like_sf"/>
</dbReference>
<proteinExistence type="predicted"/>